<reference evidence="2" key="1">
    <citation type="submission" date="2024-04" db="EMBL/GenBank/DDBJ databases">
        <title>Phylogenomic analyses of a clade within the roseobacter group suggest taxonomic reassignments of species of the genera Aestuariivita, Citreicella, Loktanella, Nautella, Pelagibaca, Ruegeria, Thalassobius, Thiobacimonas and Tropicibacter, and the proposal o.</title>
        <authorList>
            <person name="Jeon C.O."/>
        </authorList>
    </citation>
    <scope>NUCLEOTIDE SEQUENCE [LARGE SCALE GENOMIC DNA]</scope>
    <source>
        <strain evidence="2">BS5-3</strain>
    </source>
</reference>
<sequence length="127" mass="13254">MAELLEQEDLKLLTDIGFIAVSRGLKDHAVAIFDGVKAMRPEGEAGYLGLGMVEILNGDPAAAVKTLQTAPPSDAVNTFLGIALVQASEVKKGQKLLQSVIDTSADTPFARIAADTLNSVAANAPQH</sequence>
<keyword evidence="2" id="KW-1185">Reference proteome</keyword>
<proteinExistence type="predicted"/>
<dbReference type="Gene3D" id="1.25.40.10">
    <property type="entry name" value="Tetratricopeptide repeat domain"/>
    <property type="match status" value="1"/>
</dbReference>
<gene>
    <name evidence="1" type="ORF">AABB29_00475</name>
</gene>
<organism evidence="1 2">
    <name type="scientific">Yoonia phaeophyticola</name>
    <dbReference type="NCBI Taxonomy" id="3137369"/>
    <lineage>
        <taxon>Bacteria</taxon>
        <taxon>Pseudomonadati</taxon>
        <taxon>Pseudomonadota</taxon>
        <taxon>Alphaproteobacteria</taxon>
        <taxon>Rhodobacterales</taxon>
        <taxon>Paracoccaceae</taxon>
        <taxon>Yoonia</taxon>
    </lineage>
</organism>
<accession>A0ABZ2V3U8</accession>
<evidence type="ECO:0000313" key="1">
    <source>
        <dbReference type="EMBL" id="WZC49170.1"/>
    </source>
</evidence>
<dbReference type="SUPFAM" id="SSF48452">
    <property type="entry name" value="TPR-like"/>
    <property type="match status" value="1"/>
</dbReference>
<dbReference type="InterPro" id="IPR011990">
    <property type="entry name" value="TPR-like_helical_dom_sf"/>
</dbReference>
<protein>
    <submittedName>
        <fullName evidence="1">Tetratricopeptide repeat protein</fullName>
    </submittedName>
</protein>
<dbReference type="EMBL" id="CP150951">
    <property type="protein sequence ID" value="WZC49170.1"/>
    <property type="molecule type" value="Genomic_DNA"/>
</dbReference>
<dbReference type="RefSeq" id="WP_341367281.1">
    <property type="nucleotide sequence ID" value="NZ_CP150951.2"/>
</dbReference>
<dbReference type="Proteomes" id="UP001440612">
    <property type="component" value="Chromosome"/>
</dbReference>
<name>A0ABZ2V3U8_9RHOB</name>
<evidence type="ECO:0000313" key="2">
    <source>
        <dbReference type="Proteomes" id="UP001440612"/>
    </source>
</evidence>